<dbReference type="Proteomes" id="UP000000417">
    <property type="component" value="Chromosome"/>
</dbReference>
<dbReference type="STRING" id="292459.STH2240"/>
<dbReference type="EMBL" id="AP006840">
    <property type="protein sequence ID" value="BAD41225.1"/>
    <property type="molecule type" value="Genomic_DNA"/>
</dbReference>
<evidence type="ECO:0000313" key="1">
    <source>
        <dbReference type="EMBL" id="BAD41225.1"/>
    </source>
</evidence>
<proteinExistence type="predicted"/>
<sequence length="61" mass="6741">MILGVTSWLSRIAPTTQGRKIGPQVARSALVRMERFGWCKVWIVKMDIQAGGSTKLQPPST</sequence>
<keyword evidence="2" id="KW-1185">Reference proteome</keyword>
<evidence type="ECO:0000313" key="2">
    <source>
        <dbReference type="Proteomes" id="UP000000417"/>
    </source>
</evidence>
<name>Q67M70_SYMTH</name>
<dbReference type="KEGG" id="sth:STH2240"/>
<reference evidence="1 2" key="1">
    <citation type="journal article" date="2004" name="Nucleic Acids Res.">
        <title>Genome sequence of Symbiobacterium thermophilum, an uncultivable bacterium that depends on microbial commensalism.</title>
        <authorList>
            <person name="Ueda K."/>
            <person name="Yamashita A."/>
            <person name="Ishikawa J."/>
            <person name="Shimada M."/>
            <person name="Watsuji T."/>
            <person name="Morimura K."/>
            <person name="Ikeda H."/>
            <person name="Hattori M."/>
            <person name="Beppu T."/>
        </authorList>
    </citation>
    <scope>NUCLEOTIDE SEQUENCE [LARGE SCALE GENOMIC DNA]</scope>
    <source>
        <strain evidence="2">T / IAM 14863</strain>
    </source>
</reference>
<organism evidence="1 2">
    <name type="scientific">Symbiobacterium thermophilum (strain DSM 24528 / JCM 14929 / IAM 14863 / T)</name>
    <dbReference type="NCBI Taxonomy" id="292459"/>
    <lineage>
        <taxon>Bacteria</taxon>
        <taxon>Bacillati</taxon>
        <taxon>Bacillota</taxon>
        <taxon>Clostridia</taxon>
        <taxon>Eubacteriales</taxon>
        <taxon>Symbiobacteriaceae</taxon>
        <taxon>Symbiobacterium</taxon>
    </lineage>
</organism>
<accession>Q67M70</accession>
<dbReference type="AlphaFoldDB" id="Q67M70"/>
<gene>
    <name evidence="1" type="ordered locus">STH2240</name>
</gene>
<dbReference type="HOGENOM" id="CLU_2921096_0_0_9"/>
<protein>
    <submittedName>
        <fullName evidence="1">Uncharacterized protein</fullName>
    </submittedName>
</protein>